<evidence type="ECO:0000313" key="1">
    <source>
        <dbReference type="EMBL" id="KAH7959243.1"/>
    </source>
</evidence>
<proteinExistence type="predicted"/>
<gene>
    <name evidence="1" type="ORF">HPB49_009643</name>
</gene>
<organism evidence="1 2">
    <name type="scientific">Dermacentor silvarum</name>
    <name type="common">Tick</name>
    <dbReference type="NCBI Taxonomy" id="543639"/>
    <lineage>
        <taxon>Eukaryota</taxon>
        <taxon>Metazoa</taxon>
        <taxon>Ecdysozoa</taxon>
        <taxon>Arthropoda</taxon>
        <taxon>Chelicerata</taxon>
        <taxon>Arachnida</taxon>
        <taxon>Acari</taxon>
        <taxon>Parasitiformes</taxon>
        <taxon>Ixodida</taxon>
        <taxon>Ixodoidea</taxon>
        <taxon>Ixodidae</taxon>
        <taxon>Rhipicephalinae</taxon>
        <taxon>Dermacentor</taxon>
    </lineage>
</organism>
<dbReference type="Proteomes" id="UP000821865">
    <property type="component" value="Chromosome 3"/>
</dbReference>
<evidence type="ECO:0000313" key="2">
    <source>
        <dbReference type="Proteomes" id="UP000821865"/>
    </source>
</evidence>
<sequence length="253" mass="27024">MVSMQAGLPAELLSLQPKLSAPEMSWLQAGLACVNCGDPRVKFVCSCCRTQTFCSEQCQEACTRSYAKAVGRSTVVDQSELVMDEEEAEKAAAPTTADKSGTDQGADKKVRVSWLQTPAMTVSSVGEHQETATTNAVGVGPVLQDEGPTGESSDATSVSETQQAASIKPAVDESALGNMDAETTPAKRRHDDVSAVSQEQRLRQVEASLEANGVTKKPRSAVRMHASSLTRGGKEVNSFRRHYGDCTKRRDGK</sequence>
<protein>
    <submittedName>
        <fullName evidence="1">Uncharacterized protein</fullName>
    </submittedName>
</protein>
<accession>A0ACB8D4F4</accession>
<reference evidence="1" key="1">
    <citation type="submission" date="2020-05" db="EMBL/GenBank/DDBJ databases">
        <title>Large-scale comparative analyses of tick genomes elucidate their genetic diversity and vector capacities.</title>
        <authorList>
            <person name="Jia N."/>
            <person name="Wang J."/>
            <person name="Shi W."/>
            <person name="Du L."/>
            <person name="Sun Y."/>
            <person name="Zhan W."/>
            <person name="Jiang J."/>
            <person name="Wang Q."/>
            <person name="Zhang B."/>
            <person name="Ji P."/>
            <person name="Sakyi L.B."/>
            <person name="Cui X."/>
            <person name="Yuan T."/>
            <person name="Jiang B."/>
            <person name="Yang W."/>
            <person name="Lam T.T.-Y."/>
            <person name="Chang Q."/>
            <person name="Ding S."/>
            <person name="Wang X."/>
            <person name="Zhu J."/>
            <person name="Ruan X."/>
            <person name="Zhao L."/>
            <person name="Wei J."/>
            <person name="Que T."/>
            <person name="Du C."/>
            <person name="Cheng J."/>
            <person name="Dai P."/>
            <person name="Han X."/>
            <person name="Huang E."/>
            <person name="Gao Y."/>
            <person name="Liu J."/>
            <person name="Shao H."/>
            <person name="Ye R."/>
            <person name="Li L."/>
            <person name="Wei W."/>
            <person name="Wang X."/>
            <person name="Wang C."/>
            <person name="Yang T."/>
            <person name="Huo Q."/>
            <person name="Li W."/>
            <person name="Guo W."/>
            <person name="Chen H."/>
            <person name="Zhou L."/>
            <person name="Ni X."/>
            <person name="Tian J."/>
            <person name="Zhou Y."/>
            <person name="Sheng Y."/>
            <person name="Liu T."/>
            <person name="Pan Y."/>
            <person name="Xia L."/>
            <person name="Li J."/>
            <person name="Zhao F."/>
            <person name="Cao W."/>
        </authorList>
    </citation>
    <scope>NUCLEOTIDE SEQUENCE</scope>
    <source>
        <strain evidence="1">Dsil-2018</strain>
    </source>
</reference>
<comment type="caution">
    <text evidence="1">The sequence shown here is derived from an EMBL/GenBank/DDBJ whole genome shotgun (WGS) entry which is preliminary data.</text>
</comment>
<dbReference type="EMBL" id="CM023472">
    <property type="protein sequence ID" value="KAH7959243.1"/>
    <property type="molecule type" value="Genomic_DNA"/>
</dbReference>
<name>A0ACB8D4F4_DERSI</name>
<keyword evidence="2" id="KW-1185">Reference proteome</keyword>